<reference evidence="1" key="1">
    <citation type="journal article" date="2021" name="New Phytol.">
        <title>Evolutionary innovations through gain and loss of genes in the ectomycorrhizal Boletales.</title>
        <authorList>
            <person name="Wu G."/>
            <person name="Miyauchi S."/>
            <person name="Morin E."/>
            <person name="Kuo A."/>
            <person name="Drula E."/>
            <person name="Varga T."/>
            <person name="Kohler A."/>
            <person name="Feng B."/>
            <person name="Cao Y."/>
            <person name="Lipzen A."/>
            <person name="Daum C."/>
            <person name="Hundley H."/>
            <person name="Pangilinan J."/>
            <person name="Johnson J."/>
            <person name="Barry K."/>
            <person name="LaButti K."/>
            <person name="Ng V."/>
            <person name="Ahrendt S."/>
            <person name="Min B."/>
            <person name="Choi I.G."/>
            <person name="Park H."/>
            <person name="Plett J.M."/>
            <person name="Magnuson J."/>
            <person name="Spatafora J.W."/>
            <person name="Nagy L.G."/>
            <person name="Henrissat B."/>
            <person name="Grigoriev I.V."/>
            <person name="Yang Z.L."/>
            <person name="Xu J."/>
            <person name="Martin F.M."/>
        </authorList>
    </citation>
    <scope>NUCLEOTIDE SEQUENCE</scope>
    <source>
        <strain evidence="1">ATCC 28755</strain>
    </source>
</reference>
<organism evidence="1 2">
    <name type="scientific">Hygrophoropsis aurantiaca</name>
    <dbReference type="NCBI Taxonomy" id="72124"/>
    <lineage>
        <taxon>Eukaryota</taxon>
        <taxon>Fungi</taxon>
        <taxon>Dikarya</taxon>
        <taxon>Basidiomycota</taxon>
        <taxon>Agaricomycotina</taxon>
        <taxon>Agaricomycetes</taxon>
        <taxon>Agaricomycetidae</taxon>
        <taxon>Boletales</taxon>
        <taxon>Coniophorineae</taxon>
        <taxon>Hygrophoropsidaceae</taxon>
        <taxon>Hygrophoropsis</taxon>
    </lineage>
</organism>
<dbReference type="Proteomes" id="UP000790377">
    <property type="component" value="Unassembled WGS sequence"/>
</dbReference>
<evidence type="ECO:0000313" key="1">
    <source>
        <dbReference type="EMBL" id="KAH7903976.1"/>
    </source>
</evidence>
<gene>
    <name evidence="1" type="ORF">BJ138DRAFT_1119867</name>
</gene>
<proteinExistence type="predicted"/>
<comment type="caution">
    <text evidence="1">The sequence shown here is derived from an EMBL/GenBank/DDBJ whole genome shotgun (WGS) entry which is preliminary data.</text>
</comment>
<accession>A0ACB7ZSS7</accession>
<sequence length="386" mass="43327">MPPWMQSHVYQLPTLDRLKGFESLISRPTAFSRIDDIDSCWKSSLTLFLAHGLHSDGDNLADLDMIHPLTLEHYQSGKSKHIKASDESSMGQWKERLEHVRLIQEAIYDLCTLRDRLTGGTTLVIHHPGATEPSAELVAENLKAEVYIDPCMLIKHPELHAVSAEVVQMFIECFACANAKDFREMRDTLGWSKRDNNAPSPSKAASRIPPTLIPAHSTPLSNRFVIPGSSGPSKGQTKNVPSTPRKITVVTGDNEGQNYPGPGPSTFVIRNSPYNNPRSGADKDFVHLLSPSTSNPAPWPHNTTLASRTRPQIIQSFGENMATIIWSFNLMDKLHRLCFRLAEDFLPDRWVEELEHADGMKINREIAYEIAEAMKRDSDFDFPDYS</sequence>
<protein>
    <submittedName>
        <fullName evidence="1">Uncharacterized protein</fullName>
    </submittedName>
</protein>
<evidence type="ECO:0000313" key="2">
    <source>
        <dbReference type="Proteomes" id="UP000790377"/>
    </source>
</evidence>
<name>A0ACB7ZSS7_9AGAM</name>
<dbReference type="EMBL" id="MU268668">
    <property type="protein sequence ID" value="KAH7903976.1"/>
    <property type="molecule type" value="Genomic_DNA"/>
</dbReference>
<keyword evidence="2" id="KW-1185">Reference proteome</keyword>